<reference evidence="1 2" key="1">
    <citation type="journal article" date="2014" name="Int. J. Syst. Evol. Microbiol.">
        <title>Complete genome sequence of Corynebacterium casei LMG S-19264T (=DSM 44701T), isolated from a smear-ripened cheese.</title>
        <authorList>
            <consortium name="US DOE Joint Genome Institute (JGI-PGF)"/>
            <person name="Walter F."/>
            <person name="Albersmeier A."/>
            <person name="Kalinowski J."/>
            <person name="Ruckert C."/>
        </authorList>
    </citation>
    <scope>NUCLEOTIDE SEQUENCE [LARGE SCALE GENOMIC DNA]</scope>
    <source>
        <strain evidence="1 2">CGMCC 4.7215</strain>
    </source>
</reference>
<dbReference type="AlphaFoldDB" id="A0ABD5X7A7"/>
<dbReference type="RefSeq" id="WP_267638695.1">
    <property type="nucleotide sequence ID" value="NZ_JAODIY010000018.1"/>
</dbReference>
<organism evidence="1 2">
    <name type="scientific">Halovenus rubra</name>
    <dbReference type="NCBI Taxonomy" id="869890"/>
    <lineage>
        <taxon>Archaea</taxon>
        <taxon>Methanobacteriati</taxon>
        <taxon>Methanobacteriota</taxon>
        <taxon>Stenosarchaea group</taxon>
        <taxon>Halobacteria</taxon>
        <taxon>Halobacteriales</taxon>
        <taxon>Haloarculaceae</taxon>
        <taxon>Halovenus</taxon>
    </lineage>
</organism>
<accession>A0ABD5X7A7</accession>
<evidence type="ECO:0000313" key="2">
    <source>
        <dbReference type="Proteomes" id="UP001596414"/>
    </source>
</evidence>
<dbReference type="EMBL" id="JBHSZQ010000009">
    <property type="protein sequence ID" value="MFC7125803.1"/>
    <property type="molecule type" value="Genomic_DNA"/>
</dbReference>
<protein>
    <submittedName>
        <fullName evidence="1">Uncharacterized protein</fullName>
    </submittedName>
</protein>
<name>A0ABD5X7A7_9EURY</name>
<proteinExistence type="predicted"/>
<dbReference type="Proteomes" id="UP001596414">
    <property type="component" value="Unassembled WGS sequence"/>
</dbReference>
<comment type="caution">
    <text evidence="1">The sequence shown here is derived from an EMBL/GenBank/DDBJ whole genome shotgun (WGS) entry which is preliminary data.</text>
</comment>
<sequence>MVRNTNVDEQTERAQLNSIADHWTEQGKYPGGISMSDVQELGQVLRSQVEEHLESLAADTTFTRREAEVWVLLETVDEDNYFLTEDAATLILSTPGAGFSGGWNNDEQLKMCIPATSEEVQEHYAAAKQKVEQAKEILGAVTFPNREDALSSPKMVWLDSQTAHQLQSRCQSNEDTLNDVTTRLLNETETRRSLEDFARDYLDARAQDNVAQLAIQRQSLETGALHITAHTAAHEELPDIVTETDAITYHDHRYDLHFDEDPSGPHENHRITLYASDTITGMDGVPLKEGLSAADDHMRDVLEREKPLPTRQID</sequence>
<gene>
    <name evidence="1" type="ORF">ACFQJ7_07090</name>
</gene>
<evidence type="ECO:0000313" key="1">
    <source>
        <dbReference type="EMBL" id="MFC7125803.1"/>
    </source>
</evidence>